<dbReference type="PANTHER" id="PTHR24096:SF149">
    <property type="entry name" value="AMP-BINDING DOMAIN-CONTAINING PROTEIN-RELATED"/>
    <property type="match status" value="1"/>
</dbReference>
<organism evidence="5 6">
    <name type="scientific">Candidatus Fimimonas gallinarum</name>
    <dbReference type="NCBI Taxonomy" id="2840821"/>
    <lineage>
        <taxon>Bacteria</taxon>
        <taxon>Pseudomonadati</taxon>
        <taxon>Myxococcota</taxon>
        <taxon>Myxococcia</taxon>
        <taxon>Myxococcales</taxon>
        <taxon>Cystobacterineae</taxon>
        <taxon>Myxococcaceae</taxon>
        <taxon>Myxococcaceae incertae sedis</taxon>
        <taxon>Candidatus Fimimonas</taxon>
    </lineage>
</organism>
<dbReference type="PROSITE" id="PS00455">
    <property type="entry name" value="AMP_BINDING"/>
    <property type="match status" value="1"/>
</dbReference>
<name>A0A9D1J8H2_9BACT</name>
<comment type="caution">
    <text evidence="5">The sequence shown here is derived from an EMBL/GenBank/DDBJ whole genome shotgun (WGS) entry which is preliminary data.</text>
</comment>
<feature type="domain" description="AMP-binding enzyme C-terminal" evidence="4">
    <location>
        <begin position="435"/>
        <end position="511"/>
    </location>
</feature>
<dbReference type="InterPro" id="IPR045851">
    <property type="entry name" value="AMP-bd_C_sf"/>
</dbReference>
<sequence length="520" mass="57911">MKQTCYEMLTANADRKGNVVYYNHKISIQKLLRDTENLAFAFSRLNLKKGDVVTVYLPSCPQGLAAFYACSKLGLVANIVHPLVPVKLLKENLVKVHSKALLFYDVLLPDERQLADANQILVRCSIADYVTFRKPVFALYSAVRSHRIKGVLTYNALRNQCGNTQVCGSEDDVVCYMHSGGTSGTPKIVKLTNAAFNGIARSMKLMYHPTEDIRAYNLATLPIFHAFGLCAGVHAPLVLGYGVILVPKFDVNAVCRYLKNYRITCWSVVPAMIKKMFSAGRFDTAGMENMDVIWCGGDVLDESLVEKADEVLHRRCKRAQLMRGYGLTEVCGVCTVNNFDNYQKESCGKPMPLCKVEIWDEEGNVLPYGVEGEIAVNSLGNMQGYLDGGGLVEKNGESWVPSGDIGYLDEKGFLHIVDRKKRSLKIAAVNVFPAQVENCVKKLSFVDEACAVRCTVNDKPYLKVFVTLNTPTPLDVVKKSVEDICSANLIRYSVPRFVEVLDKMPRTDFGKIDYVSLEKR</sequence>
<accession>A0A9D1J8H2</accession>
<dbReference type="PANTHER" id="PTHR24096">
    <property type="entry name" value="LONG-CHAIN-FATTY-ACID--COA LIGASE"/>
    <property type="match status" value="1"/>
</dbReference>
<dbReference type="InterPro" id="IPR025110">
    <property type="entry name" value="AMP-bd_C"/>
</dbReference>
<keyword evidence="2 5" id="KW-0436">Ligase</keyword>
<evidence type="ECO:0000256" key="2">
    <source>
        <dbReference type="ARBA" id="ARBA00022598"/>
    </source>
</evidence>
<evidence type="ECO:0000259" key="4">
    <source>
        <dbReference type="Pfam" id="PF13193"/>
    </source>
</evidence>
<gene>
    <name evidence="5" type="ORF">IAC95_05900</name>
</gene>
<feature type="domain" description="AMP-dependent synthetase/ligase" evidence="3">
    <location>
        <begin position="19"/>
        <end position="386"/>
    </location>
</feature>
<dbReference type="Pfam" id="PF13193">
    <property type="entry name" value="AMP-binding_C"/>
    <property type="match status" value="1"/>
</dbReference>
<reference evidence="5" key="1">
    <citation type="submission" date="2020-10" db="EMBL/GenBank/DDBJ databases">
        <authorList>
            <person name="Gilroy R."/>
        </authorList>
    </citation>
    <scope>NUCLEOTIDE SEQUENCE</scope>
    <source>
        <strain evidence="5">CHK121-14286</strain>
    </source>
</reference>
<evidence type="ECO:0000256" key="1">
    <source>
        <dbReference type="ARBA" id="ARBA00006432"/>
    </source>
</evidence>
<dbReference type="InterPro" id="IPR000873">
    <property type="entry name" value="AMP-dep_synth/lig_dom"/>
</dbReference>
<reference evidence="5" key="2">
    <citation type="journal article" date="2021" name="PeerJ">
        <title>Extensive microbial diversity within the chicken gut microbiome revealed by metagenomics and culture.</title>
        <authorList>
            <person name="Gilroy R."/>
            <person name="Ravi A."/>
            <person name="Getino M."/>
            <person name="Pursley I."/>
            <person name="Horton D.L."/>
            <person name="Alikhan N.F."/>
            <person name="Baker D."/>
            <person name="Gharbi K."/>
            <person name="Hall N."/>
            <person name="Watson M."/>
            <person name="Adriaenssens E.M."/>
            <person name="Foster-Nyarko E."/>
            <person name="Jarju S."/>
            <person name="Secka A."/>
            <person name="Antonio M."/>
            <person name="Oren A."/>
            <person name="Chaudhuri R.R."/>
            <person name="La Ragione R."/>
            <person name="Hildebrand F."/>
            <person name="Pallen M.J."/>
        </authorList>
    </citation>
    <scope>NUCLEOTIDE SEQUENCE</scope>
    <source>
        <strain evidence="5">CHK121-14286</strain>
    </source>
</reference>
<dbReference type="Pfam" id="PF00501">
    <property type="entry name" value="AMP-binding"/>
    <property type="match status" value="1"/>
</dbReference>
<dbReference type="Gene3D" id="3.30.300.30">
    <property type="match status" value="1"/>
</dbReference>
<evidence type="ECO:0000313" key="6">
    <source>
        <dbReference type="Proteomes" id="UP000824200"/>
    </source>
</evidence>
<evidence type="ECO:0000259" key="3">
    <source>
        <dbReference type="Pfam" id="PF00501"/>
    </source>
</evidence>
<dbReference type="SUPFAM" id="SSF56801">
    <property type="entry name" value="Acetyl-CoA synthetase-like"/>
    <property type="match status" value="1"/>
</dbReference>
<dbReference type="GO" id="GO:0016405">
    <property type="term" value="F:CoA-ligase activity"/>
    <property type="evidence" value="ECO:0007669"/>
    <property type="project" value="TreeGrafter"/>
</dbReference>
<proteinExistence type="inferred from homology"/>
<dbReference type="Proteomes" id="UP000824200">
    <property type="component" value="Unassembled WGS sequence"/>
</dbReference>
<dbReference type="AlphaFoldDB" id="A0A9D1J8H2"/>
<protein>
    <submittedName>
        <fullName evidence="5">Acyl--CoA ligase</fullName>
    </submittedName>
</protein>
<dbReference type="Gene3D" id="3.40.50.12780">
    <property type="entry name" value="N-terminal domain of ligase-like"/>
    <property type="match status" value="1"/>
</dbReference>
<dbReference type="CDD" id="cd04433">
    <property type="entry name" value="AFD_class_I"/>
    <property type="match status" value="1"/>
</dbReference>
<dbReference type="EMBL" id="DVHL01000047">
    <property type="protein sequence ID" value="HIR66395.1"/>
    <property type="molecule type" value="Genomic_DNA"/>
</dbReference>
<dbReference type="InterPro" id="IPR020845">
    <property type="entry name" value="AMP-binding_CS"/>
</dbReference>
<dbReference type="InterPro" id="IPR042099">
    <property type="entry name" value="ANL_N_sf"/>
</dbReference>
<comment type="similarity">
    <text evidence="1">Belongs to the ATP-dependent AMP-binding enzyme family.</text>
</comment>
<evidence type="ECO:0000313" key="5">
    <source>
        <dbReference type="EMBL" id="HIR66395.1"/>
    </source>
</evidence>